<feature type="active site" description="Proton donor" evidence="4">
    <location>
        <position position="119"/>
    </location>
</feature>
<organism evidence="9 10">
    <name type="scientific">Nonlabens spongiae</name>
    <dbReference type="NCBI Taxonomy" id="331648"/>
    <lineage>
        <taxon>Bacteria</taxon>
        <taxon>Pseudomonadati</taxon>
        <taxon>Bacteroidota</taxon>
        <taxon>Flavobacteriia</taxon>
        <taxon>Flavobacteriales</taxon>
        <taxon>Flavobacteriaceae</taxon>
        <taxon>Nonlabens</taxon>
    </lineage>
</organism>
<dbReference type="PROSITE" id="PS00074">
    <property type="entry name" value="GLFV_DEHYDROGENASE"/>
    <property type="match status" value="1"/>
</dbReference>
<dbReference type="InterPro" id="IPR006096">
    <property type="entry name" value="Glu/Leu/Phe/Val/Trp_DH_C"/>
</dbReference>
<dbReference type="CDD" id="cd01076">
    <property type="entry name" value="NAD_bind_1_Glu_DH"/>
    <property type="match status" value="1"/>
</dbReference>
<evidence type="ECO:0000256" key="2">
    <source>
        <dbReference type="ARBA" id="ARBA00023002"/>
    </source>
</evidence>
<dbReference type="InterPro" id="IPR014362">
    <property type="entry name" value="Glu_DH"/>
</dbReference>
<dbReference type="Gene3D" id="3.40.50.720">
    <property type="entry name" value="NAD(P)-binding Rossmann-like Domain"/>
    <property type="match status" value="1"/>
</dbReference>
<dbReference type="InterPro" id="IPR006097">
    <property type="entry name" value="Glu/Leu/Phe/Val/Trp_DH_dimer"/>
</dbReference>
<dbReference type="AlphaFoldDB" id="A0A1W6MHY1"/>
<dbReference type="SUPFAM" id="SSF53223">
    <property type="entry name" value="Aminoacid dehydrogenase-like, N-terminal domain"/>
    <property type="match status" value="1"/>
</dbReference>
<feature type="site" description="Important for catalysis" evidence="6">
    <location>
        <position position="159"/>
    </location>
</feature>
<evidence type="ECO:0000313" key="9">
    <source>
        <dbReference type="EMBL" id="ARN77203.1"/>
    </source>
</evidence>
<name>A0A1W6MHY1_9FLAO</name>
<evidence type="ECO:0000256" key="1">
    <source>
        <dbReference type="ARBA" id="ARBA00006382"/>
    </source>
</evidence>
<dbReference type="Gene3D" id="3.40.50.10860">
    <property type="entry name" value="Leucine Dehydrogenase, chain A, domain 1"/>
    <property type="match status" value="1"/>
</dbReference>
<keyword evidence="5" id="KW-0520">NAD</keyword>
<dbReference type="Pfam" id="PF02812">
    <property type="entry name" value="ELFV_dehydrog_N"/>
    <property type="match status" value="1"/>
</dbReference>
<dbReference type="GO" id="GO:0000166">
    <property type="term" value="F:nucleotide binding"/>
    <property type="evidence" value="ECO:0007669"/>
    <property type="project" value="UniProtKB-KW"/>
</dbReference>
<dbReference type="InterPro" id="IPR036291">
    <property type="entry name" value="NAD(P)-bd_dom_sf"/>
</dbReference>
<evidence type="ECO:0000259" key="8">
    <source>
        <dbReference type="SMART" id="SM00839"/>
    </source>
</evidence>
<keyword evidence="5" id="KW-0547">Nucleotide-binding</keyword>
<dbReference type="InterPro" id="IPR006095">
    <property type="entry name" value="Glu/Leu/Phe/Val/Trp_DH"/>
</dbReference>
<feature type="binding site" evidence="5">
    <location>
        <position position="207"/>
    </location>
    <ligand>
        <name>NAD(+)</name>
        <dbReference type="ChEBI" id="CHEBI:57540"/>
    </ligand>
</feature>
<dbReference type="InterPro" id="IPR046346">
    <property type="entry name" value="Aminoacid_DH-like_N_sf"/>
</dbReference>
<sequence>MATMTVTPKNKPKKVALKGMMENVMEQFNSASDQIELHPNIRKILAITNNEIVVNFPVKMDDGTVEIFTGYRVQHNNALGPYKGGLRYHPTVDIDAARALAMWMTWKTSLAGLPYGGGKGGIKLDPSKYSQAELERITRRFTFALADNIGPEHDIPAPDVNTNSQTMAWMADTYMSTRPPAERTANQHVVTGKPEGSGGLEGRDRATGYGVFLNIKFWAEKKNESLKGKKFIVQGFGNVGYWASHFLEKEGAKLVAVQDASGSIRNANGLKVADVFNYAQINDGRILGFPEAFDLDDENFFSTECDICIPAALGNQITVENAPNIKAQLIAEGANGPTNVDGEKILLDRGITIIPDILCNSGGVIASYFEWLQNRNGEIWNLDDVMTKLDKKMKHSFDRVCAFAKAESTDLRTAAFCLAIQRIEKAYIQRGIFP</sequence>
<evidence type="ECO:0000256" key="4">
    <source>
        <dbReference type="PIRSR" id="PIRSR000185-1"/>
    </source>
</evidence>
<gene>
    <name evidence="9" type="ORF">BST97_03950</name>
</gene>
<dbReference type="InterPro" id="IPR033524">
    <property type="entry name" value="Glu/Leu/Phe/Val_DH_AS"/>
</dbReference>
<dbReference type="RefSeq" id="WP_085766010.1">
    <property type="nucleotide sequence ID" value="NZ_CP019344.1"/>
</dbReference>
<dbReference type="GO" id="GO:0004352">
    <property type="term" value="F:glutamate dehydrogenase (NAD+) activity"/>
    <property type="evidence" value="ECO:0007669"/>
    <property type="project" value="TreeGrafter"/>
</dbReference>
<feature type="domain" description="Glutamate/phenylalanine/leucine/valine/L-tryptophan dehydrogenase C-terminal" evidence="8">
    <location>
        <begin position="200"/>
        <end position="431"/>
    </location>
</feature>
<evidence type="ECO:0000256" key="3">
    <source>
        <dbReference type="PIRNR" id="PIRNR000185"/>
    </source>
</evidence>
<feature type="binding site" evidence="5">
    <location>
        <position position="367"/>
    </location>
    <ligand>
        <name>substrate</name>
    </ligand>
</feature>
<dbReference type="InterPro" id="IPR033922">
    <property type="entry name" value="NAD_bind_Glu_DH"/>
</dbReference>
<dbReference type="PANTHER" id="PTHR11606:SF13">
    <property type="entry name" value="GLUTAMATE DEHYDROGENASE 1, MITOCHONDRIAL"/>
    <property type="match status" value="1"/>
</dbReference>
<evidence type="ECO:0000256" key="6">
    <source>
        <dbReference type="PIRSR" id="PIRSR000185-3"/>
    </source>
</evidence>
<dbReference type="PRINTS" id="PR00082">
    <property type="entry name" value="GLFDHDRGNASE"/>
</dbReference>
<dbReference type="Proteomes" id="UP000193431">
    <property type="component" value="Chromosome"/>
</dbReference>
<proteinExistence type="inferred from homology"/>
<dbReference type="GO" id="GO:0006538">
    <property type="term" value="P:L-glutamate catabolic process"/>
    <property type="evidence" value="ECO:0007669"/>
    <property type="project" value="TreeGrafter"/>
</dbReference>
<accession>A0A1W6MHY1</accession>
<feature type="binding site" evidence="5">
    <location>
        <position position="107"/>
    </location>
    <ligand>
        <name>substrate</name>
    </ligand>
</feature>
<reference evidence="9 10" key="1">
    <citation type="submission" date="2016-11" db="EMBL/GenBank/DDBJ databases">
        <title>Trade-off between light-utilization and light-protection in marine flavobacteria.</title>
        <authorList>
            <person name="Kumagai Y."/>
        </authorList>
    </citation>
    <scope>NUCLEOTIDE SEQUENCE [LARGE SCALE GENOMIC DNA]</scope>
    <source>
        <strain evidence="9 10">JCM 13191</strain>
    </source>
</reference>
<dbReference type="SMART" id="SM00839">
    <property type="entry name" value="ELFV_dehydrog"/>
    <property type="match status" value="1"/>
</dbReference>
<dbReference type="Pfam" id="PF00208">
    <property type="entry name" value="ELFV_dehydrog"/>
    <property type="match status" value="1"/>
</dbReference>
<evidence type="ECO:0000256" key="5">
    <source>
        <dbReference type="PIRSR" id="PIRSR000185-2"/>
    </source>
</evidence>
<dbReference type="PIRSF" id="PIRSF000185">
    <property type="entry name" value="Glu_DH"/>
    <property type="match status" value="1"/>
</dbReference>
<evidence type="ECO:0000313" key="10">
    <source>
        <dbReference type="Proteomes" id="UP000193431"/>
    </source>
</evidence>
<protein>
    <recommendedName>
        <fullName evidence="3">Glutamate dehydrogenase</fullName>
    </recommendedName>
</protein>
<dbReference type="EMBL" id="CP019344">
    <property type="protein sequence ID" value="ARN77203.1"/>
    <property type="molecule type" value="Genomic_DNA"/>
</dbReference>
<dbReference type="OrthoDB" id="9803297at2"/>
<dbReference type="SUPFAM" id="SSF51735">
    <property type="entry name" value="NAD(P)-binding Rossmann-fold domains"/>
    <property type="match status" value="1"/>
</dbReference>
<keyword evidence="2 3" id="KW-0560">Oxidoreductase</keyword>
<feature type="binding site" evidence="5">
    <location>
        <position position="238"/>
    </location>
    <ligand>
        <name>NAD(+)</name>
        <dbReference type="ChEBI" id="CHEBI:57540"/>
    </ligand>
</feature>
<feature type="binding site" evidence="5">
    <location>
        <position position="83"/>
    </location>
    <ligand>
        <name>substrate</name>
    </ligand>
</feature>
<evidence type="ECO:0000256" key="7">
    <source>
        <dbReference type="RuleBase" id="RU004417"/>
    </source>
</evidence>
<dbReference type="STRING" id="331648.BST97_03950"/>
<comment type="similarity">
    <text evidence="1 3 7">Belongs to the Glu/Leu/Phe/Val dehydrogenases family.</text>
</comment>
<keyword evidence="10" id="KW-1185">Reference proteome</keyword>
<dbReference type="PANTHER" id="PTHR11606">
    <property type="entry name" value="GLUTAMATE DEHYDROGENASE"/>
    <property type="match status" value="1"/>
</dbReference>